<organism evidence="1 2">
    <name type="scientific">Phyllobacterium zundukense</name>
    <dbReference type="NCBI Taxonomy" id="1867719"/>
    <lineage>
        <taxon>Bacteria</taxon>
        <taxon>Pseudomonadati</taxon>
        <taxon>Pseudomonadota</taxon>
        <taxon>Alphaproteobacteria</taxon>
        <taxon>Hyphomicrobiales</taxon>
        <taxon>Phyllobacteriaceae</taxon>
        <taxon>Phyllobacterium</taxon>
    </lineage>
</organism>
<dbReference type="KEGG" id="pht:BLM14_12030"/>
<name>A0A2N9VQS8_9HYPH</name>
<keyword evidence="2" id="KW-1185">Reference proteome</keyword>
<reference evidence="1 2" key="1">
    <citation type="journal article" date="2017" name="Int J Environ Stud">
        <title>Does the Miocene-Pliocene relict legume Oxytropis triphylla form nitrogen-fixing nodules with a combination of bacterial strains?</title>
        <authorList>
            <person name="Safronova V."/>
            <person name="Belimov A."/>
            <person name="Sazanova A."/>
            <person name="Kuznetsova I."/>
            <person name="Popova J."/>
            <person name="Andronov E."/>
            <person name="Verkhozina A."/>
            <person name="Tikhonovich I."/>
        </authorList>
    </citation>
    <scope>NUCLEOTIDE SEQUENCE [LARGE SCALE GENOMIC DNA]</scope>
    <source>
        <strain evidence="1 2">Tri-38</strain>
    </source>
</reference>
<dbReference type="Proteomes" id="UP000232163">
    <property type="component" value="Unassembled WGS sequence"/>
</dbReference>
<protein>
    <submittedName>
        <fullName evidence="1">Uncharacterized protein</fullName>
    </submittedName>
</protein>
<evidence type="ECO:0000313" key="1">
    <source>
        <dbReference type="EMBL" id="PIO41846.1"/>
    </source>
</evidence>
<gene>
    <name evidence="1" type="ORF">B5P45_22470</name>
</gene>
<sequence length="64" mass="7154">MIFLYSLAGIVHSTRHLRGFDIDTNPVNVSDAANFVLADGLITLIWFKLNNSTYIFAIKPIFAP</sequence>
<comment type="caution">
    <text evidence="1">The sequence shown here is derived from an EMBL/GenBank/DDBJ whole genome shotgun (WGS) entry which is preliminary data.</text>
</comment>
<accession>A0A2N9VQS8</accession>
<dbReference type="AlphaFoldDB" id="A0A2N9VQS8"/>
<evidence type="ECO:0000313" key="2">
    <source>
        <dbReference type="Proteomes" id="UP000232163"/>
    </source>
</evidence>
<dbReference type="EMBL" id="MZMT01000053">
    <property type="protein sequence ID" value="PIO41846.1"/>
    <property type="molecule type" value="Genomic_DNA"/>
</dbReference>
<proteinExistence type="predicted"/>